<dbReference type="Proteomes" id="UP001296104">
    <property type="component" value="Unassembled WGS sequence"/>
</dbReference>
<evidence type="ECO:0000313" key="4">
    <source>
        <dbReference type="EMBL" id="CAK3939162.1"/>
    </source>
</evidence>
<organism evidence="4 5">
    <name type="scientific">Lecanosticta acicola</name>
    <dbReference type="NCBI Taxonomy" id="111012"/>
    <lineage>
        <taxon>Eukaryota</taxon>
        <taxon>Fungi</taxon>
        <taxon>Dikarya</taxon>
        <taxon>Ascomycota</taxon>
        <taxon>Pezizomycotina</taxon>
        <taxon>Dothideomycetes</taxon>
        <taxon>Dothideomycetidae</taxon>
        <taxon>Mycosphaerellales</taxon>
        <taxon>Mycosphaerellaceae</taxon>
        <taxon>Lecanosticta</taxon>
    </lineage>
</organism>
<dbReference type="EMBL" id="CAVMBE010000014">
    <property type="protein sequence ID" value="CAK3939162.1"/>
    <property type="molecule type" value="Genomic_DNA"/>
</dbReference>
<dbReference type="GO" id="GO:0017040">
    <property type="term" value="F:N-acylsphingosine amidohydrolase activity"/>
    <property type="evidence" value="ECO:0007669"/>
    <property type="project" value="UniProtKB-EC"/>
</dbReference>
<feature type="compositionally biased region" description="Polar residues" evidence="2">
    <location>
        <begin position="38"/>
        <end position="52"/>
    </location>
</feature>
<evidence type="ECO:0000256" key="1">
    <source>
        <dbReference type="ARBA" id="ARBA00011891"/>
    </source>
</evidence>
<dbReference type="InterPro" id="IPR029130">
    <property type="entry name" value="Acid_ceramidase_N"/>
</dbReference>
<feature type="compositionally biased region" description="Polar residues" evidence="2">
    <location>
        <begin position="1"/>
        <end position="20"/>
    </location>
</feature>
<gene>
    <name evidence="4" type="ORF">LECACI_7A003068</name>
</gene>
<feature type="domain" description="Acid ceramidase N-terminal" evidence="3">
    <location>
        <begin position="57"/>
        <end position="117"/>
    </location>
</feature>
<dbReference type="AlphaFoldDB" id="A0AAI9E9H8"/>
<keyword evidence="5" id="KW-1185">Reference proteome</keyword>
<sequence>MPPATRSQTMRETVATSTAPAQDLLAHEHNVRLRRQTSESASVNRSQTSISRNAPDEPPRFTIDLSLPPEQRYLEVCAAFREQIHGLTPLFDEVVGDIVRFLPLKWLKRLSKTLLRKVYDSEESRELQGISKATGVEMYLLVCFNVLLDLFMGCSSGGAAVREEEGEGSKMLHFRTLDWGMPSLRQVVVQLDFTMEASGPIVASSITYAGYVGVLTGVRKDFSLSLNFRPSRNDKFKFWADLRYYWHLLMVLLGKRRSISSELRRFLLPTCSSRAWLSSKSTEKSAGNVLPYHDVVKEVSGQGGKPLTTTACYLCFSDGNETTVMEKDRVSAVVRSNDEFIAITNNDIDREDEAAMKQEESTNSTFAMALAEIVDEAKDRRQCAEHNYHNLRAKKAKRSKMTADPKRILEVDDIVEMVQKYPTTNETTHFACVMDPKLGIVRWCRRWKKPVTAKWIREHQSETW</sequence>
<reference evidence="4" key="1">
    <citation type="submission" date="2023-11" db="EMBL/GenBank/DDBJ databases">
        <authorList>
            <person name="Alioto T."/>
            <person name="Alioto T."/>
            <person name="Gomez Garrido J."/>
        </authorList>
    </citation>
    <scope>NUCLEOTIDE SEQUENCE</scope>
</reference>
<dbReference type="Pfam" id="PF15508">
    <property type="entry name" value="NAAA-beta"/>
    <property type="match status" value="1"/>
</dbReference>
<evidence type="ECO:0000256" key="2">
    <source>
        <dbReference type="SAM" id="MobiDB-lite"/>
    </source>
</evidence>
<dbReference type="PANTHER" id="PTHR28583">
    <property type="entry name" value="ACID AMIDASE"/>
    <property type="match status" value="1"/>
</dbReference>
<dbReference type="PANTHER" id="PTHR28583:SF1">
    <property type="entry name" value="ACID CERAMIDASE"/>
    <property type="match status" value="1"/>
</dbReference>
<dbReference type="EC" id="3.5.1.23" evidence="1"/>
<protein>
    <recommendedName>
        <fullName evidence="1">ceramidase</fullName>
        <ecNumber evidence="1">3.5.1.23</ecNumber>
    </recommendedName>
</protein>
<feature type="region of interest" description="Disordered" evidence="2">
    <location>
        <begin position="1"/>
        <end position="60"/>
    </location>
</feature>
<accession>A0AAI9E9H8</accession>
<evidence type="ECO:0000313" key="5">
    <source>
        <dbReference type="Proteomes" id="UP001296104"/>
    </source>
</evidence>
<evidence type="ECO:0000259" key="3">
    <source>
        <dbReference type="Pfam" id="PF15508"/>
    </source>
</evidence>
<proteinExistence type="predicted"/>
<comment type="caution">
    <text evidence="4">The sequence shown here is derived from an EMBL/GenBank/DDBJ whole genome shotgun (WGS) entry which is preliminary data.</text>
</comment>
<name>A0AAI9E9H8_9PEZI</name>